<accession>A0A317MVX4</accession>
<evidence type="ECO:0000313" key="4">
    <source>
        <dbReference type="Proteomes" id="UP000246569"/>
    </source>
</evidence>
<dbReference type="OrthoDB" id="5485224at2"/>
<reference evidence="3 4" key="1">
    <citation type="submission" date="2018-05" db="EMBL/GenBank/DDBJ databases">
        <title>Genomic Encyclopedia of Type Strains, Phase IV (KMG-IV): sequencing the most valuable type-strain genomes for metagenomic binning, comparative biology and taxonomic classification.</title>
        <authorList>
            <person name="Goeker M."/>
        </authorList>
    </citation>
    <scope>NUCLEOTIDE SEQUENCE [LARGE SCALE GENOMIC DNA]</scope>
    <source>
        <strain evidence="3 4">DSM 23606</strain>
    </source>
</reference>
<dbReference type="Pfam" id="PF20245">
    <property type="entry name" value="DUF6600"/>
    <property type="match status" value="1"/>
</dbReference>
<feature type="compositionally biased region" description="Basic and acidic residues" evidence="1">
    <location>
        <begin position="423"/>
        <end position="432"/>
    </location>
</feature>
<dbReference type="RefSeq" id="WP_110018409.1">
    <property type="nucleotide sequence ID" value="NZ_QGTJ01000005.1"/>
</dbReference>
<dbReference type="Proteomes" id="UP000246569">
    <property type="component" value="Unassembled WGS sequence"/>
</dbReference>
<organism evidence="3 4">
    <name type="scientific">Plasticicumulans acidivorans</name>
    <dbReference type="NCBI Taxonomy" id="886464"/>
    <lineage>
        <taxon>Bacteria</taxon>
        <taxon>Pseudomonadati</taxon>
        <taxon>Pseudomonadota</taxon>
        <taxon>Gammaproteobacteria</taxon>
        <taxon>Candidatus Competibacteraceae</taxon>
        <taxon>Plasticicumulans</taxon>
    </lineage>
</organism>
<protein>
    <recommendedName>
        <fullName evidence="5">FecR family protein</fullName>
    </recommendedName>
</protein>
<dbReference type="InterPro" id="IPR046535">
    <property type="entry name" value="DUF6600"/>
</dbReference>
<comment type="caution">
    <text evidence="3">The sequence shown here is derived from an EMBL/GenBank/DDBJ whole genome shotgun (WGS) entry which is preliminary data.</text>
</comment>
<feature type="region of interest" description="Disordered" evidence="1">
    <location>
        <begin position="384"/>
        <end position="624"/>
    </location>
</feature>
<evidence type="ECO:0008006" key="5">
    <source>
        <dbReference type="Google" id="ProtNLM"/>
    </source>
</evidence>
<evidence type="ECO:0000313" key="3">
    <source>
        <dbReference type="EMBL" id="PWV61619.1"/>
    </source>
</evidence>
<name>A0A317MVX4_9GAMM</name>
<evidence type="ECO:0000256" key="1">
    <source>
        <dbReference type="SAM" id="MobiDB-lite"/>
    </source>
</evidence>
<feature type="signal peptide" evidence="2">
    <location>
        <begin position="1"/>
        <end position="23"/>
    </location>
</feature>
<feature type="compositionally biased region" description="Basic and acidic residues" evidence="1">
    <location>
        <begin position="579"/>
        <end position="594"/>
    </location>
</feature>
<dbReference type="AlphaFoldDB" id="A0A317MVX4"/>
<feature type="compositionally biased region" description="Basic and acidic residues" evidence="1">
    <location>
        <begin position="445"/>
        <end position="458"/>
    </location>
</feature>
<gene>
    <name evidence="3" type="ORF">C7443_10547</name>
</gene>
<dbReference type="EMBL" id="QGTJ01000005">
    <property type="protein sequence ID" value="PWV61619.1"/>
    <property type="molecule type" value="Genomic_DNA"/>
</dbReference>
<sequence length="624" mass="68872">MRRVTQVCLLLILLLGLLPLTHAAAPPRLGELGGEVSFLRPGAGDWSAALRNTPLAAGDALYSAARSEFEIQLGARAFARAAENTQLTFGTLDERQLQLRVAGGRLALDLATLPARRVEVVTPAASVLIERAGYYRFEVDADGTRLITRRGGEADVVLANGRGLAVGSNALLDIAVDAEELPAPQYAPAADDWDRWNFERSATLLADSDPRLDDSLYGSGDLDRYGRWIDDVNYGEVWLPSGVGADWAPYSDGRWIYDPAYGWSWIDAAPWGWAPFHYGRWVRVGGDWGWAPGPRTRRPDYAPAVVGWLGPPGGAAVGWVALGWGEPLLPWWGSARGRPWWGGWGGPRHFDGERFDPRRPRYVHAERERAVVFAPRAGFVSGARDYRRLPPQQSGDWQPFARGIDARPLPGGYAGGASRGPRPPHDGRRPEGAARMPAAPVPWLPHREGAPRDIERTPQRLNPLPPMTPPRERFGTVPPRDQPRPPAREPAYQPPARLNPLPPDYERRARDGWQGPGYVPPQGRSQRDDPHPRWPGGMPVAPRPAPRYEPAAPAPRGFPDAGRDRHQSERMPSQVQQREPPRPRAEPPRRETRIDPPGAPRPQELKPRVDRSILNGCGQGASCR</sequence>
<proteinExistence type="predicted"/>
<feature type="chain" id="PRO_5016333022" description="FecR family protein" evidence="2">
    <location>
        <begin position="24"/>
        <end position="624"/>
    </location>
</feature>
<evidence type="ECO:0000256" key="2">
    <source>
        <dbReference type="SAM" id="SignalP"/>
    </source>
</evidence>
<keyword evidence="2" id="KW-0732">Signal</keyword>
<keyword evidence="4" id="KW-1185">Reference proteome</keyword>